<dbReference type="CDD" id="cd18000">
    <property type="entry name" value="DEXHc_ERCC6"/>
    <property type="match status" value="1"/>
</dbReference>
<keyword evidence="8" id="KW-0238">DNA-binding</keyword>
<dbReference type="InterPro" id="IPR027417">
    <property type="entry name" value="P-loop_NTPase"/>
</dbReference>
<gene>
    <name evidence="17" type="ORF">RRG08_030449</name>
</gene>
<keyword evidence="4" id="KW-0227">DNA damage</keyword>
<dbReference type="InterPro" id="IPR058951">
    <property type="entry name" value="WHD_Rad26_CSB-like"/>
</dbReference>
<evidence type="ECO:0000259" key="16">
    <source>
        <dbReference type="PROSITE" id="PS51194"/>
    </source>
</evidence>
<keyword evidence="6" id="KW-0347">Helicase</keyword>
<dbReference type="PANTHER" id="PTHR45629">
    <property type="entry name" value="SNF2/RAD54 FAMILY MEMBER"/>
    <property type="match status" value="1"/>
</dbReference>
<dbReference type="InterPro" id="IPR001650">
    <property type="entry name" value="Helicase_C-like"/>
</dbReference>
<dbReference type="GO" id="GO:0005524">
    <property type="term" value="F:ATP binding"/>
    <property type="evidence" value="ECO:0007669"/>
    <property type="project" value="UniProtKB-KW"/>
</dbReference>
<dbReference type="InterPro" id="IPR014001">
    <property type="entry name" value="Helicase_ATP-bd"/>
</dbReference>
<evidence type="ECO:0000256" key="14">
    <source>
        <dbReference type="SAM" id="MobiDB-lite"/>
    </source>
</evidence>
<comment type="subcellular location">
    <subcellularLocation>
        <location evidence="1">Nucleus</location>
    </subcellularLocation>
</comment>
<evidence type="ECO:0000256" key="3">
    <source>
        <dbReference type="ARBA" id="ARBA00022741"/>
    </source>
</evidence>
<proteinExistence type="inferred from homology"/>
<dbReference type="GO" id="GO:0008094">
    <property type="term" value="F:ATP-dependent activity, acting on DNA"/>
    <property type="evidence" value="ECO:0007669"/>
    <property type="project" value="TreeGrafter"/>
</dbReference>
<evidence type="ECO:0000256" key="8">
    <source>
        <dbReference type="ARBA" id="ARBA00023125"/>
    </source>
</evidence>
<feature type="region of interest" description="Disordered" evidence="14">
    <location>
        <begin position="349"/>
        <end position="378"/>
    </location>
</feature>
<evidence type="ECO:0000256" key="6">
    <source>
        <dbReference type="ARBA" id="ARBA00022806"/>
    </source>
</evidence>
<feature type="compositionally biased region" description="Basic and acidic residues" evidence="14">
    <location>
        <begin position="1311"/>
        <end position="1323"/>
    </location>
</feature>
<dbReference type="Proteomes" id="UP001283361">
    <property type="component" value="Unassembled WGS sequence"/>
</dbReference>
<dbReference type="CDD" id="cd22254">
    <property type="entry name" value="CSB_WHD"/>
    <property type="match status" value="1"/>
</dbReference>
<dbReference type="InterPro" id="IPR050496">
    <property type="entry name" value="SNF2_RAD54_helicase_repair"/>
</dbReference>
<feature type="compositionally biased region" description="Basic and acidic residues" evidence="14">
    <location>
        <begin position="1206"/>
        <end position="1239"/>
    </location>
</feature>
<feature type="compositionally biased region" description="Basic and acidic residues" evidence="14">
    <location>
        <begin position="443"/>
        <end position="467"/>
    </location>
</feature>
<dbReference type="GO" id="GO:0006283">
    <property type="term" value="P:transcription-coupled nucleotide-excision repair"/>
    <property type="evidence" value="ECO:0007669"/>
    <property type="project" value="TreeGrafter"/>
</dbReference>
<comment type="caution">
    <text evidence="17">The sequence shown here is derived from an EMBL/GenBank/DDBJ whole genome shotgun (WGS) entry which is preliminary data.</text>
</comment>
<dbReference type="PROSITE" id="PS51194">
    <property type="entry name" value="HELICASE_CTER"/>
    <property type="match status" value="1"/>
</dbReference>
<evidence type="ECO:0000256" key="11">
    <source>
        <dbReference type="ARBA" id="ARBA00071998"/>
    </source>
</evidence>
<feature type="compositionally biased region" description="Basic residues" evidence="14">
    <location>
        <begin position="397"/>
        <end position="409"/>
    </location>
</feature>
<dbReference type="Pfam" id="PF00271">
    <property type="entry name" value="Helicase_C"/>
    <property type="match status" value="1"/>
</dbReference>
<keyword evidence="7" id="KW-0067">ATP-binding</keyword>
<dbReference type="GO" id="GO:0005634">
    <property type="term" value="C:nucleus"/>
    <property type="evidence" value="ECO:0007669"/>
    <property type="project" value="UniProtKB-SubCell"/>
</dbReference>
<dbReference type="SUPFAM" id="SSF52540">
    <property type="entry name" value="P-loop containing nucleoside triphosphate hydrolases"/>
    <property type="match status" value="2"/>
</dbReference>
<keyword evidence="3" id="KW-0547">Nucleotide-binding</keyword>
<feature type="compositionally biased region" description="Basic residues" evidence="14">
    <location>
        <begin position="1256"/>
        <end position="1276"/>
    </location>
</feature>
<reference evidence="17" key="1">
    <citation type="journal article" date="2023" name="G3 (Bethesda)">
        <title>A reference genome for the long-term kleptoplast-retaining sea slug Elysia crispata morphotype clarki.</title>
        <authorList>
            <person name="Eastman K.E."/>
            <person name="Pendleton A.L."/>
            <person name="Shaikh M.A."/>
            <person name="Suttiyut T."/>
            <person name="Ogas R."/>
            <person name="Tomko P."/>
            <person name="Gavelis G."/>
            <person name="Widhalm J.R."/>
            <person name="Wisecaver J.H."/>
        </authorList>
    </citation>
    <scope>NUCLEOTIDE SEQUENCE</scope>
    <source>
        <strain evidence="17">ECLA1</strain>
    </source>
</reference>
<dbReference type="SMART" id="SM00487">
    <property type="entry name" value="DEXDc"/>
    <property type="match status" value="1"/>
</dbReference>
<dbReference type="Pfam" id="PF25875">
    <property type="entry name" value="WHD_Rad26_CSB"/>
    <property type="match status" value="1"/>
</dbReference>
<keyword evidence="5" id="KW-0378">Hydrolase</keyword>
<evidence type="ECO:0000256" key="2">
    <source>
        <dbReference type="ARBA" id="ARBA00007025"/>
    </source>
</evidence>
<dbReference type="InterPro" id="IPR059240">
    <property type="entry name" value="cc_ERCC-6_N"/>
</dbReference>
<dbReference type="CDD" id="cd21397">
    <property type="entry name" value="cc_ERCC-6_N"/>
    <property type="match status" value="1"/>
</dbReference>
<protein>
    <recommendedName>
        <fullName evidence="11">DNA excision repair protein ERCC-6</fullName>
    </recommendedName>
    <alternativeName>
        <fullName evidence="12">ATP-dependent helicase ERCC6</fullName>
    </alternativeName>
    <alternativeName>
        <fullName evidence="13">Cockayne syndrome protein CSB</fullName>
    </alternativeName>
</protein>
<organism evidence="17 18">
    <name type="scientific">Elysia crispata</name>
    <name type="common">lettuce slug</name>
    <dbReference type="NCBI Taxonomy" id="231223"/>
    <lineage>
        <taxon>Eukaryota</taxon>
        <taxon>Metazoa</taxon>
        <taxon>Spiralia</taxon>
        <taxon>Lophotrochozoa</taxon>
        <taxon>Mollusca</taxon>
        <taxon>Gastropoda</taxon>
        <taxon>Heterobranchia</taxon>
        <taxon>Euthyneura</taxon>
        <taxon>Panpulmonata</taxon>
        <taxon>Sacoglossa</taxon>
        <taxon>Placobranchoidea</taxon>
        <taxon>Plakobranchidae</taxon>
        <taxon>Elysia</taxon>
    </lineage>
</organism>
<dbReference type="Pfam" id="PF00176">
    <property type="entry name" value="SNF2-rel_dom"/>
    <property type="match status" value="1"/>
</dbReference>
<evidence type="ECO:0000256" key="1">
    <source>
        <dbReference type="ARBA" id="ARBA00004123"/>
    </source>
</evidence>
<evidence type="ECO:0000256" key="12">
    <source>
        <dbReference type="ARBA" id="ARBA00076356"/>
    </source>
</evidence>
<evidence type="ECO:0000259" key="15">
    <source>
        <dbReference type="PROSITE" id="PS51192"/>
    </source>
</evidence>
<comment type="similarity">
    <text evidence="2">Belongs to the SNF2/RAD54 helicase family.</text>
</comment>
<evidence type="ECO:0000256" key="9">
    <source>
        <dbReference type="ARBA" id="ARBA00023204"/>
    </source>
</evidence>
<evidence type="ECO:0000256" key="7">
    <source>
        <dbReference type="ARBA" id="ARBA00022840"/>
    </source>
</evidence>
<feature type="region of interest" description="Disordered" evidence="14">
    <location>
        <begin position="1413"/>
        <end position="1443"/>
    </location>
</feature>
<accession>A0AAE1E7V3</accession>
<feature type="compositionally biased region" description="Acidic residues" evidence="14">
    <location>
        <begin position="366"/>
        <end position="378"/>
    </location>
</feature>
<feature type="domain" description="Helicase ATP-binding" evidence="15">
    <location>
        <begin position="503"/>
        <end position="677"/>
    </location>
</feature>
<dbReference type="CDD" id="cd18793">
    <property type="entry name" value="SF2_C_SNF"/>
    <property type="match status" value="1"/>
</dbReference>
<feature type="compositionally biased region" description="Basic and acidic residues" evidence="14">
    <location>
        <begin position="353"/>
        <end position="362"/>
    </location>
</feature>
<dbReference type="GO" id="GO:0004386">
    <property type="term" value="F:helicase activity"/>
    <property type="evidence" value="ECO:0007669"/>
    <property type="project" value="UniProtKB-KW"/>
</dbReference>
<dbReference type="Gene3D" id="3.40.50.10810">
    <property type="entry name" value="Tandem AAA-ATPase domain"/>
    <property type="match status" value="1"/>
</dbReference>
<evidence type="ECO:0000313" key="17">
    <source>
        <dbReference type="EMBL" id="KAK3797222.1"/>
    </source>
</evidence>
<sequence length="1576" mass="180833">MSQFDRTKVMDSQGTAILKPGSTVMAHRVMPHDRENETLYTTKKDAFQVDTSMIPQATLEDQGSLELEELGLNVFNQDVFEEGIMEQVDQALAKEEESRLRKILQRELTTINDDIKLAKKDLEHVNRAEIDLESKNSISREQSRQLDSMNKQKQNKIKQLATLRVRRENVLKKLNNFDQVASVSQENNEDRSLFDQAFDVSGKAKQESNRERMIRTGEMTPFGTVIRTGKSKPVQLSELEKQMMAKEPQSQKIKKDFSKYLKKKREVSVSEQSKKCPDSRNAKEELHSNANKMKTNRFDEHDWKVYDKSSWERPKRQSVRMIHHNFREDNQLSDEENWNRDCDEFMDCDDTQDDYRPSKEELMEGSSDDEQAEYSDDECDLGKIKRNVINGCVRRKRKLLGKRPRRPPKYRGNSDEEGPPERTKVKRDLSIRRERDDADPEDYQDRLLRQQKLDAREENIARDKKSDDNDDEEPGEFDGGLRVPHRLWKKLYKYQKTGVRWLWELHTQQAGGIVGDEMGLGKTIQTIAFLAALRSSKVKNVNFPYKGLGPTIIVCPTTVMHQWLKECHKWWPEFRVAILHSSGSYTGSQTELVRSIAKSFGILITSYSTLVIQQEMILRFNWHYVILDEGHKIRNPDAKVTLCCKQFRTPHRIVLSGSPIQNNLKELWSLFDFVFPGKLGTLPDFMQHFSIPIVQGGYSNATQVQVETAYRCACVLRDTINPYLIRRMKADVKQNLNLPGKNEQVLFCRLTDEQKNVYQEYLESRECNAILQGKFQIFAGLIMLRKICNHSDLSTGGLQLFNQGPSDLPEDQFGHWSRSGKMIVVEALLRLWKKQGHRVLLFTQSKTMLSILEKFVQDQEYRYLTMDGGTSISSRQPLIDQYNKDPSIFVFLLTTRVGGLGVNLTGADRVIIFDPDWNPSTDTQARERAWRIGQQRQVTIYRLLTSGTIEEKIYHRQIFKQFLTNRILKDPKQRRLFKSQDMYELFTLGSQDNKQGTETSALFAGTGSNVRVPKKKRKNRFDEMQERRLRVVEEDIELEAEEKAEDERRAVIDEKIGDNDNDEFEEKERSFGITEIEQMKEQARILSRKIEVEKQMKSGMFTSSSTLNADKKSCEKVIEDSGAASQEDQNSLDERLELTDSGSDNKKEFIVKKEISFPLTVKVKEEDQIEKERGDGDASSDCVVTGVGKCTKIFSMERNIVDENSNSEKHSKREKKEAKWTIPCLRKDKGVQKEVKKYPEMSLSKGGDQKISSTGKSKHQHKEGNERKHKKTRKHGARFEGERIPNLVKHCPLAKSGPDGDDQTARTSQPGEKHIGSDQSGHDDYVLRELFKKTGIQGAMKHDKIMESGRPDYAIVEAEAEKVAREAVAALRRSRQRCSSALSGLPTWTGQHGTMAKPRFGQKKNSLLIGKSNKRESSLSSQTSTSSQSNPCKEPEKKEERLFDGSVSGNISLSSKADSLSSNDLLSRIKARKRISSLSTNGVADDDNEDEDEFLRPDRPAPQLTTIDSKDEDLLKDIRDYVAFMGVRDGEASSQEIVLNFGKRLPPAEAPKFKAMLQQICDLQTGGVWKLKAEFR</sequence>
<feature type="compositionally biased region" description="Basic and acidic residues" evidence="14">
    <location>
        <begin position="268"/>
        <end position="287"/>
    </location>
</feature>
<feature type="compositionally biased region" description="Low complexity" evidence="14">
    <location>
        <begin position="1418"/>
        <end position="1429"/>
    </location>
</feature>
<evidence type="ECO:0000256" key="13">
    <source>
        <dbReference type="ARBA" id="ARBA00079118"/>
    </source>
</evidence>
<dbReference type="GO" id="GO:0016787">
    <property type="term" value="F:hydrolase activity"/>
    <property type="evidence" value="ECO:0007669"/>
    <property type="project" value="UniProtKB-KW"/>
</dbReference>
<feature type="region of interest" description="Disordered" evidence="14">
    <location>
        <begin position="1202"/>
        <end position="1323"/>
    </location>
</feature>
<dbReference type="PROSITE" id="PS51192">
    <property type="entry name" value="HELICASE_ATP_BIND_1"/>
    <property type="match status" value="1"/>
</dbReference>
<keyword evidence="18" id="KW-1185">Reference proteome</keyword>
<dbReference type="InterPro" id="IPR038718">
    <property type="entry name" value="SNF2-like_sf"/>
</dbReference>
<dbReference type="SMART" id="SM00490">
    <property type="entry name" value="HELICc"/>
    <property type="match status" value="1"/>
</dbReference>
<feature type="compositionally biased region" description="Basic and acidic residues" evidence="14">
    <location>
        <begin position="419"/>
        <end position="436"/>
    </location>
</feature>
<evidence type="ECO:0000256" key="4">
    <source>
        <dbReference type="ARBA" id="ARBA00022763"/>
    </source>
</evidence>
<dbReference type="EMBL" id="JAWDGP010000795">
    <property type="protein sequence ID" value="KAK3797222.1"/>
    <property type="molecule type" value="Genomic_DNA"/>
</dbReference>
<evidence type="ECO:0000313" key="18">
    <source>
        <dbReference type="Proteomes" id="UP001283361"/>
    </source>
</evidence>
<name>A0AAE1E7V3_9GAST</name>
<dbReference type="Gene3D" id="3.40.50.300">
    <property type="entry name" value="P-loop containing nucleotide triphosphate hydrolases"/>
    <property type="match status" value="1"/>
</dbReference>
<evidence type="ECO:0000256" key="5">
    <source>
        <dbReference type="ARBA" id="ARBA00022801"/>
    </source>
</evidence>
<evidence type="ECO:0000256" key="10">
    <source>
        <dbReference type="ARBA" id="ARBA00023242"/>
    </source>
</evidence>
<feature type="region of interest" description="Disordered" evidence="14">
    <location>
        <begin position="268"/>
        <end position="293"/>
    </location>
</feature>
<dbReference type="InterPro" id="IPR049730">
    <property type="entry name" value="SNF2/RAD54-like_C"/>
</dbReference>
<keyword evidence="10" id="KW-0539">Nucleus</keyword>
<feature type="region of interest" description="Disordered" evidence="14">
    <location>
        <begin position="397"/>
        <end position="479"/>
    </location>
</feature>
<dbReference type="FunFam" id="3.40.50.10810:FF:000042">
    <property type="entry name" value="SNF2 family helicase-like protein"/>
    <property type="match status" value="1"/>
</dbReference>
<dbReference type="InterPro" id="IPR000330">
    <property type="entry name" value="SNF2_N"/>
</dbReference>
<feature type="domain" description="Helicase C-terminal" evidence="16">
    <location>
        <begin position="824"/>
        <end position="983"/>
    </location>
</feature>
<dbReference type="FunFam" id="3.40.50.300:FF:000863">
    <property type="entry name" value="DNA excision repair protein ERCC-6"/>
    <property type="match status" value="1"/>
</dbReference>
<dbReference type="PANTHER" id="PTHR45629:SF7">
    <property type="entry name" value="DNA EXCISION REPAIR PROTEIN ERCC-6-RELATED"/>
    <property type="match status" value="1"/>
</dbReference>
<feature type="compositionally biased region" description="Basic and acidic residues" evidence="14">
    <location>
        <begin position="1433"/>
        <end position="1443"/>
    </location>
</feature>
<feature type="region of interest" description="Disordered" evidence="14">
    <location>
        <begin position="1120"/>
        <end position="1140"/>
    </location>
</feature>
<keyword evidence="9" id="KW-0234">DNA repair</keyword>